<organism evidence="1 2">
    <name type="scientific">Natrinema saccharevitans</name>
    <dbReference type="NCBI Taxonomy" id="301967"/>
    <lineage>
        <taxon>Archaea</taxon>
        <taxon>Methanobacteriati</taxon>
        <taxon>Methanobacteriota</taxon>
        <taxon>Stenosarchaea group</taxon>
        <taxon>Halobacteria</taxon>
        <taxon>Halobacteriales</taxon>
        <taxon>Natrialbaceae</taxon>
        <taxon>Natrinema</taxon>
    </lineage>
</organism>
<dbReference type="Pfam" id="PF24430">
    <property type="entry name" value="DUF7553"/>
    <property type="match status" value="1"/>
</dbReference>
<dbReference type="OrthoDB" id="206274at2157"/>
<evidence type="ECO:0000313" key="1">
    <source>
        <dbReference type="EMBL" id="OLZ40695.1"/>
    </source>
</evidence>
<proteinExistence type="predicted"/>
<accession>A0A1S8AVJ9</accession>
<dbReference type="InterPro" id="IPR055975">
    <property type="entry name" value="DUF7553"/>
</dbReference>
<dbReference type="EMBL" id="LWLN01000001">
    <property type="protein sequence ID" value="OLZ40695.1"/>
    <property type="molecule type" value="Genomic_DNA"/>
</dbReference>
<reference evidence="2" key="1">
    <citation type="submission" date="2016-04" db="EMBL/GenBank/DDBJ databases">
        <authorList>
            <person name="Chen S.-C."/>
            <person name="Lai M.-C."/>
        </authorList>
    </citation>
    <scope>NUCLEOTIDE SEQUENCE [LARGE SCALE GENOMIC DNA]</scope>
    <source>
        <strain evidence="2">AB14</strain>
    </source>
</reference>
<protein>
    <submittedName>
        <fullName evidence="1">Uncharacterized protein</fullName>
    </submittedName>
</protein>
<name>A0A1S8AVJ9_9EURY</name>
<gene>
    <name evidence="1" type="ORF">A6E15_06675</name>
</gene>
<dbReference type="Proteomes" id="UP000189370">
    <property type="component" value="Unassembled WGS sequence"/>
</dbReference>
<sequence>MNNHFHDSRYYLARAAEHARLGVAETLSPYVDRVRSRLGLAVEAESEPSRLEGVRDEAIGLERRAAMRIRGVVGGVRGRVDGGRSSDADDR</sequence>
<comment type="caution">
    <text evidence="1">The sequence shown here is derived from an EMBL/GenBank/DDBJ whole genome shotgun (WGS) entry which is preliminary data.</text>
</comment>
<dbReference type="AlphaFoldDB" id="A0A1S8AVJ9"/>
<dbReference type="RefSeq" id="WP_076144942.1">
    <property type="nucleotide sequence ID" value="NZ_LWLN01000001.1"/>
</dbReference>
<evidence type="ECO:0000313" key="2">
    <source>
        <dbReference type="Proteomes" id="UP000189370"/>
    </source>
</evidence>
<keyword evidence="2" id="KW-1185">Reference proteome</keyword>